<sequence>MKTKSIMLSSLFTLILISLLAFKSAEDTPNKTLYMEVATIESIIPAGGGRSKMIITLPDGNQKEAELENLYSISGINFDNVQSNERAIIEKINQLTAEGWELQQVTSGVQSPSPAKAQGIYMTRYLFKK</sequence>
<keyword evidence="1" id="KW-0732">Signal</keyword>
<evidence type="ECO:0000313" key="2">
    <source>
        <dbReference type="EMBL" id="QHT67218.1"/>
    </source>
</evidence>
<evidence type="ECO:0000313" key="3">
    <source>
        <dbReference type="Proteomes" id="UP000480178"/>
    </source>
</evidence>
<dbReference type="RefSeq" id="WP_162443259.1">
    <property type="nucleotide sequence ID" value="NZ_CP048222.1"/>
</dbReference>
<dbReference type="EMBL" id="CP048222">
    <property type="protein sequence ID" value="QHT67218.1"/>
    <property type="molecule type" value="Genomic_DNA"/>
</dbReference>
<accession>A0A6C0GGU7</accession>
<dbReference type="Proteomes" id="UP000480178">
    <property type="component" value="Chromosome"/>
</dbReference>
<keyword evidence="3" id="KW-1185">Reference proteome</keyword>
<dbReference type="KEGG" id="rhoz:GXP67_11480"/>
<evidence type="ECO:0000256" key="1">
    <source>
        <dbReference type="SAM" id="SignalP"/>
    </source>
</evidence>
<evidence type="ECO:0008006" key="4">
    <source>
        <dbReference type="Google" id="ProtNLM"/>
    </source>
</evidence>
<dbReference type="AlphaFoldDB" id="A0A6C0GGU7"/>
<proteinExistence type="predicted"/>
<protein>
    <recommendedName>
        <fullName evidence="4">DUF4177 domain-containing protein</fullName>
    </recommendedName>
</protein>
<gene>
    <name evidence="2" type="ORF">GXP67_11480</name>
</gene>
<organism evidence="2 3">
    <name type="scientific">Rhodocytophaga rosea</name>
    <dbReference type="NCBI Taxonomy" id="2704465"/>
    <lineage>
        <taxon>Bacteria</taxon>
        <taxon>Pseudomonadati</taxon>
        <taxon>Bacteroidota</taxon>
        <taxon>Cytophagia</taxon>
        <taxon>Cytophagales</taxon>
        <taxon>Rhodocytophagaceae</taxon>
        <taxon>Rhodocytophaga</taxon>
    </lineage>
</organism>
<feature type="signal peptide" evidence="1">
    <location>
        <begin position="1"/>
        <end position="23"/>
    </location>
</feature>
<feature type="chain" id="PRO_5025423129" description="DUF4177 domain-containing protein" evidence="1">
    <location>
        <begin position="24"/>
        <end position="129"/>
    </location>
</feature>
<reference evidence="2 3" key="1">
    <citation type="submission" date="2020-01" db="EMBL/GenBank/DDBJ databases">
        <authorList>
            <person name="Kim M.K."/>
        </authorList>
    </citation>
    <scope>NUCLEOTIDE SEQUENCE [LARGE SCALE GENOMIC DNA]</scope>
    <source>
        <strain evidence="2 3">172606-1</strain>
    </source>
</reference>
<name>A0A6C0GGU7_9BACT</name>